<dbReference type="EMBL" id="WHUW01000002">
    <property type="protein sequence ID" value="KAF8451070.1"/>
    <property type="molecule type" value="Genomic_DNA"/>
</dbReference>
<dbReference type="AlphaFoldDB" id="A0AAD4GLK9"/>
<dbReference type="Pfam" id="PF20414">
    <property type="entry name" value="DUF6698"/>
    <property type="match status" value="1"/>
</dbReference>
<reference evidence="1" key="1">
    <citation type="submission" date="2019-10" db="EMBL/GenBank/DDBJ databases">
        <authorList>
            <consortium name="DOE Joint Genome Institute"/>
            <person name="Kuo A."/>
            <person name="Miyauchi S."/>
            <person name="Kiss E."/>
            <person name="Drula E."/>
            <person name="Kohler A."/>
            <person name="Sanchez-Garcia M."/>
            <person name="Andreopoulos B."/>
            <person name="Barry K.W."/>
            <person name="Bonito G."/>
            <person name="Buee M."/>
            <person name="Carver A."/>
            <person name="Chen C."/>
            <person name="Cichocki N."/>
            <person name="Clum A."/>
            <person name="Culley D."/>
            <person name="Crous P.W."/>
            <person name="Fauchery L."/>
            <person name="Girlanda M."/>
            <person name="Hayes R."/>
            <person name="Keri Z."/>
            <person name="LaButti K."/>
            <person name="Lipzen A."/>
            <person name="Lombard V."/>
            <person name="Magnuson J."/>
            <person name="Maillard F."/>
            <person name="Morin E."/>
            <person name="Murat C."/>
            <person name="Nolan M."/>
            <person name="Ohm R."/>
            <person name="Pangilinan J."/>
            <person name="Pereira M."/>
            <person name="Perotto S."/>
            <person name="Peter M."/>
            <person name="Riley R."/>
            <person name="Sitrit Y."/>
            <person name="Stielow B."/>
            <person name="Szollosi G."/>
            <person name="Zifcakova L."/>
            <person name="Stursova M."/>
            <person name="Spatafora J.W."/>
            <person name="Tedersoo L."/>
            <person name="Vaario L.-M."/>
            <person name="Yamada A."/>
            <person name="Yan M."/>
            <person name="Wang P."/>
            <person name="Xu J."/>
            <person name="Bruns T."/>
            <person name="Baldrian P."/>
            <person name="Vilgalys R."/>
            <person name="Henrissat B."/>
            <person name="Grigoriev I.V."/>
            <person name="Hibbett D."/>
            <person name="Nagy L.G."/>
            <person name="Martin F.M."/>
        </authorList>
    </citation>
    <scope>NUCLEOTIDE SEQUENCE</scope>
    <source>
        <strain evidence="1">BED1</strain>
    </source>
</reference>
<keyword evidence="2" id="KW-1185">Reference proteome</keyword>
<accession>A0AAD4GLK9</accession>
<organism evidence="1 2">
    <name type="scientific">Boletus edulis BED1</name>
    <dbReference type="NCBI Taxonomy" id="1328754"/>
    <lineage>
        <taxon>Eukaryota</taxon>
        <taxon>Fungi</taxon>
        <taxon>Dikarya</taxon>
        <taxon>Basidiomycota</taxon>
        <taxon>Agaricomycotina</taxon>
        <taxon>Agaricomycetes</taxon>
        <taxon>Agaricomycetidae</taxon>
        <taxon>Boletales</taxon>
        <taxon>Boletineae</taxon>
        <taxon>Boletaceae</taxon>
        <taxon>Boletoideae</taxon>
        <taxon>Boletus</taxon>
    </lineage>
</organism>
<reference evidence="1" key="2">
    <citation type="journal article" date="2020" name="Nat. Commun.">
        <title>Large-scale genome sequencing of mycorrhizal fungi provides insights into the early evolution of symbiotic traits.</title>
        <authorList>
            <person name="Miyauchi S."/>
            <person name="Kiss E."/>
            <person name="Kuo A."/>
            <person name="Drula E."/>
            <person name="Kohler A."/>
            <person name="Sanchez-Garcia M."/>
            <person name="Morin E."/>
            <person name="Andreopoulos B."/>
            <person name="Barry K.W."/>
            <person name="Bonito G."/>
            <person name="Buee M."/>
            <person name="Carver A."/>
            <person name="Chen C."/>
            <person name="Cichocki N."/>
            <person name="Clum A."/>
            <person name="Culley D."/>
            <person name="Crous P.W."/>
            <person name="Fauchery L."/>
            <person name="Girlanda M."/>
            <person name="Hayes R.D."/>
            <person name="Keri Z."/>
            <person name="LaButti K."/>
            <person name="Lipzen A."/>
            <person name="Lombard V."/>
            <person name="Magnuson J."/>
            <person name="Maillard F."/>
            <person name="Murat C."/>
            <person name="Nolan M."/>
            <person name="Ohm R.A."/>
            <person name="Pangilinan J."/>
            <person name="Pereira M.F."/>
            <person name="Perotto S."/>
            <person name="Peter M."/>
            <person name="Pfister S."/>
            <person name="Riley R."/>
            <person name="Sitrit Y."/>
            <person name="Stielow J.B."/>
            <person name="Szollosi G."/>
            <person name="Zifcakova L."/>
            <person name="Stursova M."/>
            <person name="Spatafora J.W."/>
            <person name="Tedersoo L."/>
            <person name="Vaario L.M."/>
            <person name="Yamada A."/>
            <person name="Yan M."/>
            <person name="Wang P."/>
            <person name="Xu J."/>
            <person name="Bruns T."/>
            <person name="Baldrian P."/>
            <person name="Vilgalys R."/>
            <person name="Dunand C."/>
            <person name="Henrissat B."/>
            <person name="Grigoriev I.V."/>
            <person name="Hibbett D."/>
            <person name="Nagy L.G."/>
            <person name="Martin F.M."/>
        </authorList>
    </citation>
    <scope>NUCLEOTIDE SEQUENCE</scope>
    <source>
        <strain evidence="1">BED1</strain>
    </source>
</reference>
<gene>
    <name evidence="1" type="ORF">L210DRAFT_3500268</name>
</gene>
<dbReference type="InterPro" id="IPR046521">
    <property type="entry name" value="DUF6698"/>
</dbReference>
<comment type="caution">
    <text evidence="1">The sequence shown here is derived from an EMBL/GenBank/DDBJ whole genome shotgun (WGS) entry which is preliminary data.</text>
</comment>
<sequence>MDDTSDTVLTLLTNGLAMMCELEDRNLETFSDNKRKEYSVFCELLKLVSSLESQLSSSDEEDVIAIAELIQRGTNGARADDTKGMKCTIVDWITPKGFNHERTSALLCPAGYNWSNAEIKEKLRNGQLRVAGDQWPVFLYANYMYDAEDPWNGLLCSGILISAYKYIFTSPSSIDLKEPKATCSCNARIHRMHSVTKASIAYVATQAHFALTSAQVFSCTDLLTDSEQFYNSILELLDDLDE</sequence>
<evidence type="ECO:0000313" key="2">
    <source>
        <dbReference type="Proteomes" id="UP001194468"/>
    </source>
</evidence>
<name>A0AAD4GLK9_BOLED</name>
<protein>
    <submittedName>
        <fullName evidence="1">Uncharacterized protein</fullName>
    </submittedName>
</protein>
<proteinExistence type="predicted"/>
<evidence type="ECO:0000313" key="1">
    <source>
        <dbReference type="EMBL" id="KAF8451070.1"/>
    </source>
</evidence>
<dbReference type="Proteomes" id="UP001194468">
    <property type="component" value="Unassembled WGS sequence"/>
</dbReference>